<feature type="transmembrane region" description="Helical" evidence="5">
    <location>
        <begin position="126"/>
        <end position="149"/>
    </location>
</feature>
<keyword evidence="3 5" id="KW-1133">Transmembrane helix</keyword>
<feature type="transmembrane region" description="Helical" evidence="5">
    <location>
        <begin position="350"/>
        <end position="366"/>
    </location>
</feature>
<evidence type="ECO:0000256" key="3">
    <source>
        <dbReference type="ARBA" id="ARBA00022989"/>
    </source>
</evidence>
<feature type="transmembrane region" description="Helical" evidence="5">
    <location>
        <begin position="161"/>
        <end position="178"/>
    </location>
</feature>
<feature type="transmembrane region" description="Helical" evidence="5">
    <location>
        <begin position="207"/>
        <end position="223"/>
    </location>
</feature>
<evidence type="ECO:0000313" key="8">
    <source>
        <dbReference type="Proteomes" id="UP000480246"/>
    </source>
</evidence>
<comment type="subcellular location">
    <subcellularLocation>
        <location evidence="1">Membrane</location>
        <topology evidence="1">Multi-pass membrane protein</topology>
    </subcellularLocation>
</comment>
<dbReference type="Proteomes" id="UP000480246">
    <property type="component" value="Unassembled WGS sequence"/>
</dbReference>
<feature type="transmembrane region" description="Helical" evidence="5">
    <location>
        <begin position="12"/>
        <end position="31"/>
    </location>
</feature>
<evidence type="ECO:0000259" key="6">
    <source>
        <dbReference type="Pfam" id="PF04932"/>
    </source>
</evidence>
<evidence type="ECO:0000256" key="4">
    <source>
        <dbReference type="ARBA" id="ARBA00023136"/>
    </source>
</evidence>
<dbReference type="InterPro" id="IPR007016">
    <property type="entry name" value="O-antigen_ligase-rel_domated"/>
</dbReference>
<gene>
    <name evidence="7" type="ORF">F9U64_12280</name>
</gene>
<accession>A0A7C8KXY6</accession>
<keyword evidence="2 5" id="KW-0812">Transmembrane</keyword>
<dbReference type="PANTHER" id="PTHR37422">
    <property type="entry name" value="TEICHURONIC ACID BIOSYNTHESIS PROTEIN TUAE"/>
    <property type="match status" value="1"/>
</dbReference>
<sequence>MQLKTHKIQHNINIVLLLSFLFILLFLMGGLNNSSGVLSLIGFLAIGILLVVSFFTFYINITKQKYILKREKWIHIFSSLFILIYFIGVLNELSMDSIRSFFQIIMVIFFFWGNTYLSFDNLNKKLIYNSIIFFITINFIWWVVEGLIIPFKGLLSNPNPFGAFIVFLLGVFWILNNSIVSKSKGLFIITVIMGLSLIYASSARVTFLVIVSAIFTYLLWPIITKRKWFFCCYYLIFVGLIFIITVIYPKLLNHPLGYRLNQLSWEYTGKNFFSGRQIVWSEMINTIQERPLLGYGASARVTDFIAVSHSAHNYYIQMTLQVGLVGSTVFLIFLLVIWNYFYIAKNQKEIRIVSSLFIGILIYQLFEVSFTQNNLALALLQWLIIGVGVFYTRKGYIDEYVRDG</sequence>
<keyword evidence="7" id="KW-0436">Ligase</keyword>
<feature type="transmembrane region" description="Helical" evidence="5">
    <location>
        <begin position="314"/>
        <end position="338"/>
    </location>
</feature>
<dbReference type="EMBL" id="WEID01000057">
    <property type="protein sequence ID" value="KAB8133671.1"/>
    <property type="molecule type" value="Genomic_DNA"/>
</dbReference>
<name>A0A7C8KXY6_9BACI</name>
<evidence type="ECO:0000256" key="5">
    <source>
        <dbReference type="SAM" id="Phobius"/>
    </source>
</evidence>
<evidence type="ECO:0000256" key="1">
    <source>
        <dbReference type="ARBA" id="ARBA00004141"/>
    </source>
</evidence>
<feature type="transmembrane region" description="Helical" evidence="5">
    <location>
        <begin position="37"/>
        <end position="61"/>
    </location>
</feature>
<keyword evidence="4 5" id="KW-0472">Membrane</keyword>
<dbReference type="Pfam" id="PF04932">
    <property type="entry name" value="Wzy_C"/>
    <property type="match status" value="1"/>
</dbReference>
<comment type="caution">
    <text evidence="7">The sequence shown here is derived from an EMBL/GenBank/DDBJ whole genome shotgun (WGS) entry which is preliminary data.</text>
</comment>
<dbReference type="OrthoDB" id="2809944at2"/>
<feature type="transmembrane region" description="Helical" evidence="5">
    <location>
        <begin position="185"/>
        <end position="201"/>
    </location>
</feature>
<evidence type="ECO:0000256" key="2">
    <source>
        <dbReference type="ARBA" id="ARBA00022692"/>
    </source>
</evidence>
<keyword evidence="8" id="KW-1185">Reference proteome</keyword>
<dbReference type="InterPro" id="IPR051533">
    <property type="entry name" value="WaaL-like"/>
</dbReference>
<dbReference type="GO" id="GO:0016020">
    <property type="term" value="C:membrane"/>
    <property type="evidence" value="ECO:0007669"/>
    <property type="project" value="UniProtKB-SubCell"/>
</dbReference>
<feature type="transmembrane region" description="Helical" evidence="5">
    <location>
        <begin position="73"/>
        <end position="94"/>
    </location>
</feature>
<protein>
    <submittedName>
        <fullName evidence="7">O-antigen ligase family protein</fullName>
    </submittedName>
</protein>
<dbReference type="RefSeq" id="WP_153403782.1">
    <property type="nucleotide sequence ID" value="NZ_ML762431.1"/>
</dbReference>
<organism evidence="7 8">
    <name type="scientific">Gracilibacillus oryzae</name>
    <dbReference type="NCBI Taxonomy" id="1672701"/>
    <lineage>
        <taxon>Bacteria</taxon>
        <taxon>Bacillati</taxon>
        <taxon>Bacillota</taxon>
        <taxon>Bacilli</taxon>
        <taxon>Bacillales</taxon>
        <taxon>Bacillaceae</taxon>
        <taxon>Gracilibacillus</taxon>
    </lineage>
</organism>
<feature type="transmembrane region" description="Helical" evidence="5">
    <location>
        <begin position="372"/>
        <end position="392"/>
    </location>
</feature>
<dbReference type="PANTHER" id="PTHR37422:SF13">
    <property type="entry name" value="LIPOPOLYSACCHARIDE BIOSYNTHESIS PROTEIN PA4999-RELATED"/>
    <property type="match status" value="1"/>
</dbReference>
<feature type="domain" description="O-antigen ligase-related" evidence="6">
    <location>
        <begin position="190"/>
        <end position="331"/>
    </location>
</feature>
<dbReference type="AlphaFoldDB" id="A0A7C8KXY6"/>
<feature type="transmembrane region" description="Helical" evidence="5">
    <location>
        <begin position="100"/>
        <end position="119"/>
    </location>
</feature>
<feature type="transmembrane region" description="Helical" evidence="5">
    <location>
        <begin position="230"/>
        <end position="248"/>
    </location>
</feature>
<reference evidence="7 8" key="1">
    <citation type="submission" date="2019-10" db="EMBL/GenBank/DDBJ databases">
        <title>Gracilibacillus sp. nov. isolated from rice seeds.</title>
        <authorList>
            <person name="He S."/>
        </authorList>
    </citation>
    <scope>NUCLEOTIDE SEQUENCE [LARGE SCALE GENOMIC DNA]</scope>
    <source>
        <strain evidence="7 8">TD8</strain>
    </source>
</reference>
<proteinExistence type="predicted"/>
<dbReference type="GO" id="GO:0016874">
    <property type="term" value="F:ligase activity"/>
    <property type="evidence" value="ECO:0007669"/>
    <property type="project" value="UniProtKB-KW"/>
</dbReference>
<evidence type="ECO:0000313" key="7">
    <source>
        <dbReference type="EMBL" id="KAB8133671.1"/>
    </source>
</evidence>